<evidence type="ECO:0000256" key="5">
    <source>
        <dbReference type="ARBA" id="ARBA00023180"/>
    </source>
</evidence>
<reference evidence="8 9" key="1">
    <citation type="submission" date="2021-06" db="EMBL/GenBank/DDBJ databases">
        <title>Caerostris darwini draft genome.</title>
        <authorList>
            <person name="Kono N."/>
            <person name="Arakawa K."/>
        </authorList>
    </citation>
    <scope>NUCLEOTIDE SEQUENCE [LARGE SCALE GENOMIC DNA]</scope>
</reference>
<proteinExistence type="predicted"/>
<keyword evidence="5" id="KW-0325">Glycoprotein</keyword>
<keyword evidence="3" id="KW-1133">Transmembrane helix</keyword>
<evidence type="ECO:0000259" key="7">
    <source>
        <dbReference type="PROSITE" id="PS50259"/>
    </source>
</evidence>
<sequence>MHNSIKTLVLSLSFQVQITTLCVSTSLSAYVALFCLFSPKVYIIIFHPDKNVRKLTMNSATYKRAPTSSTCGTSVNQGNGKGEVWEPANSVWA</sequence>
<evidence type="ECO:0000256" key="4">
    <source>
        <dbReference type="ARBA" id="ARBA00023136"/>
    </source>
</evidence>
<evidence type="ECO:0000256" key="3">
    <source>
        <dbReference type="ARBA" id="ARBA00022989"/>
    </source>
</evidence>
<dbReference type="InterPro" id="IPR017978">
    <property type="entry name" value="GPCR_3_C"/>
</dbReference>
<feature type="domain" description="G-protein coupled receptors family 3 profile" evidence="7">
    <location>
        <begin position="13"/>
        <end position="60"/>
    </location>
</feature>
<evidence type="ECO:0000256" key="2">
    <source>
        <dbReference type="ARBA" id="ARBA00022692"/>
    </source>
</evidence>
<gene>
    <name evidence="8" type="primary">mGluR</name>
    <name evidence="8" type="ORF">CDAR_82961</name>
</gene>
<dbReference type="PANTHER" id="PTHR24060">
    <property type="entry name" value="METABOTROPIC GLUTAMATE RECEPTOR"/>
    <property type="match status" value="1"/>
</dbReference>
<evidence type="ECO:0000313" key="9">
    <source>
        <dbReference type="Proteomes" id="UP001054837"/>
    </source>
</evidence>
<dbReference type="Proteomes" id="UP001054837">
    <property type="component" value="Unassembled WGS sequence"/>
</dbReference>
<protein>
    <submittedName>
        <fullName evidence="8">Metabotropic glutamate receptor</fullName>
    </submittedName>
</protein>
<organism evidence="8 9">
    <name type="scientific">Caerostris darwini</name>
    <dbReference type="NCBI Taxonomy" id="1538125"/>
    <lineage>
        <taxon>Eukaryota</taxon>
        <taxon>Metazoa</taxon>
        <taxon>Ecdysozoa</taxon>
        <taxon>Arthropoda</taxon>
        <taxon>Chelicerata</taxon>
        <taxon>Arachnida</taxon>
        <taxon>Araneae</taxon>
        <taxon>Araneomorphae</taxon>
        <taxon>Entelegynae</taxon>
        <taxon>Araneoidea</taxon>
        <taxon>Araneidae</taxon>
        <taxon>Caerostris</taxon>
    </lineage>
</organism>
<feature type="compositionally biased region" description="Polar residues" evidence="6">
    <location>
        <begin position="64"/>
        <end position="78"/>
    </location>
</feature>
<name>A0AAV4NU54_9ARAC</name>
<feature type="region of interest" description="Disordered" evidence="6">
    <location>
        <begin position="64"/>
        <end position="93"/>
    </location>
</feature>
<comment type="subcellular location">
    <subcellularLocation>
        <location evidence="1">Membrane</location>
        <topology evidence="1">Multi-pass membrane protein</topology>
    </subcellularLocation>
</comment>
<keyword evidence="8" id="KW-0675">Receptor</keyword>
<keyword evidence="2" id="KW-0812">Transmembrane</keyword>
<accession>A0AAV4NU54</accession>
<dbReference type="EMBL" id="BPLQ01002030">
    <property type="protein sequence ID" value="GIX87840.1"/>
    <property type="molecule type" value="Genomic_DNA"/>
</dbReference>
<dbReference type="AlphaFoldDB" id="A0AAV4NU54"/>
<dbReference type="InterPro" id="IPR050726">
    <property type="entry name" value="mGluR"/>
</dbReference>
<keyword evidence="4" id="KW-0472">Membrane</keyword>
<evidence type="ECO:0000256" key="1">
    <source>
        <dbReference type="ARBA" id="ARBA00004141"/>
    </source>
</evidence>
<evidence type="ECO:0000313" key="8">
    <source>
        <dbReference type="EMBL" id="GIX87840.1"/>
    </source>
</evidence>
<dbReference type="GO" id="GO:0016020">
    <property type="term" value="C:membrane"/>
    <property type="evidence" value="ECO:0007669"/>
    <property type="project" value="UniProtKB-SubCell"/>
</dbReference>
<keyword evidence="9" id="KW-1185">Reference proteome</keyword>
<comment type="caution">
    <text evidence="8">The sequence shown here is derived from an EMBL/GenBank/DDBJ whole genome shotgun (WGS) entry which is preliminary data.</text>
</comment>
<dbReference type="GO" id="GO:0004930">
    <property type="term" value="F:G protein-coupled receptor activity"/>
    <property type="evidence" value="ECO:0007669"/>
    <property type="project" value="InterPro"/>
</dbReference>
<dbReference type="PROSITE" id="PS50259">
    <property type="entry name" value="G_PROTEIN_RECEP_F3_4"/>
    <property type="match status" value="1"/>
</dbReference>
<evidence type="ECO:0000256" key="6">
    <source>
        <dbReference type="SAM" id="MobiDB-lite"/>
    </source>
</evidence>